<protein>
    <recommendedName>
        <fullName evidence="1">GATOR complex protein NPRL3</fullName>
    </recommendedName>
    <alternativeName>
        <fullName evidence="1">Nitrogen permease regulator 3-like protein</fullName>
    </alternativeName>
</protein>
<sequence length="97" mass="10934">MTRAPPQAVCLVTSGSRGRKLLFYDKGRPSQDGHRETDLLSELPARTLSEILAPNRLMVNHTFELNVDQWKFVGHPFSVKTSRLTSSTLLSSLRYTC</sequence>
<dbReference type="Pfam" id="PF03666">
    <property type="entry name" value="NPR3"/>
    <property type="match status" value="1"/>
</dbReference>
<dbReference type="GO" id="GO:0032007">
    <property type="term" value="P:negative regulation of TOR signaling"/>
    <property type="evidence" value="ECO:0007669"/>
    <property type="project" value="InterPro"/>
</dbReference>
<dbReference type="GO" id="GO:0005764">
    <property type="term" value="C:lysosome"/>
    <property type="evidence" value="ECO:0007669"/>
    <property type="project" value="UniProtKB-SubCell"/>
</dbReference>
<keyword evidence="1" id="KW-0458">Lysosome</keyword>
<dbReference type="Proteomes" id="UP001174909">
    <property type="component" value="Unassembled WGS sequence"/>
</dbReference>
<comment type="function">
    <text evidence="1">As a component of the GATOR1 complex functions as an inhibitor of the amino acid-sensing branch of the TORC1 pathway.</text>
</comment>
<evidence type="ECO:0000256" key="1">
    <source>
        <dbReference type="RuleBase" id="RU368069"/>
    </source>
</evidence>
<keyword evidence="1" id="KW-0732">Signal</keyword>
<proteinExistence type="inferred from homology"/>
<dbReference type="AlphaFoldDB" id="A0AA35X686"/>
<evidence type="ECO:0000313" key="2">
    <source>
        <dbReference type="EMBL" id="CAI8045759.1"/>
    </source>
</evidence>
<organism evidence="2 3">
    <name type="scientific">Geodia barretti</name>
    <name type="common">Barrett's horny sponge</name>
    <dbReference type="NCBI Taxonomy" id="519541"/>
    <lineage>
        <taxon>Eukaryota</taxon>
        <taxon>Metazoa</taxon>
        <taxon>Porifera</taxon>
        <taxon>Demospongiae</taxon>
        <taxon>Heteroscleromorpha</taxon>
        <taxon>Tetractinellida</taxon>
        <taxon>Astrophorina</taxon>
        <taxon>Geodiidae</taxon>
        <taxon>Geodia</taxon>
    </lineage>
</organism>
<comment type="similarity">
    <text evidence="1">Belongs to the NPR3 family.</text>
</comment>
<evidence type="ECO:0000313" key="3">
    <source>
        <dbReference type="Proteomes" id="UP001174909"/>
    </source>
</evidence>
<comment type="caution">
    <text evidence="2">The sequence shown here is derived from an EMBL/GenBank/DDBJ whole genome shotgun (WGS) entry which is preliminary data.</text>
</comment>
<dbReference type="GO" id="GO:1990130">
    <property type="term" value="C:GATOR1 complex"/>
    <property type="evidence" value="ECO:0007669"/>
    <property type="project" value="UniProtKB-UniRule"/>
</dbReference>
<dbReference type="InterPro" id="IPR005365">
    <property type="entry name" value="Npr3"/>
</dbReference>
<dbReference type="EMBL" id="CASHTH010003505">
    <property type="protein sequence ID" value="CAI8045759.1"/>
    <property type="molecule type" value="Genomic_DNA"/>
</dbReference>
<comment type="subcellular location">
    <subcellularLocation>
        <location evidence="1">Lysosome</location>
    </subcellularLocation>
</comment>
<reference evidence="2" key="1">
    <citation type="submission" date="2023-03" db="EMBL/GenBank/DDBJ databases">
        <authorList>
            <person name="Steffen K."/>
            <person name="Cardenas P."/>
        </authorList>
    </citation>
    <scope>NUCLEOTIDE SEQUENCE</scope>
</reference>
<gene>
    <name evidence="2" type="ORF">GBAR_LOCUS25311</name>
</gene>
<name>A0AA35X686_GEOBA</name>
<keyword evidence="3" id="KW-1185">Reference proteome</keyword>
<dbReference type="GO" id="GO:0034198">
    <property type="term" value="P:cellular response to amino acid starvation"/>
    <property type="evidence" value="ECO:0007669"/>
    <property type="project" value="UniProtKB-UniRule"/>
</dbReference>
<accession>A0AA35X686</accession>